<proteinExistence type="predicted"/>
<feature type="signal peptide" evidence="1">
    <location>
        <begin position="1"/>
        <end position="19"/>
    </location>
</feature>
<evidence type="ECO:0000313" key="3">
    <source>
        <dbReference type="Proteomes" id="UP000552241"/>
    </source>
</evidence>
<dbReference type="EMBL" id="JACDZE010000001">
    <property type="protein sequence ID" value="MBA5628893.1"/>
    <property type="molecule type" value="Genomic_DNA"/>
</dbReference>
<keyword evidence="1" id="KW-0732">Signal</keyword>
<keyword evidence="3" id="KW-1185">Reference proteome</keyword>
<dbReference type="RefSeq" id="WP_182042472.1">
    <property type="nucleotide sequence ID" value="NZ_JACDZE010000001.1"/>
</dbReference>
<gene>
    <name evidence="2" type="ORF">HU137_03805</name>
</gene>
<reference evidence="2 3" key="1">
    <citation type="submission" date="2020-07" db="EMBL/GenBank/DDBJ databases">
        <title>Moheibacter lacus sp. nov., a member of the family Flavobacteriaceae isolated from freshwater lake sediment.</title>
        <authorList>
            <person name="Liu Y."/>
        </authorList>
    </citation>
    <scope>NUCLEOTIDE SEQUENCE [LARGE SCALE GENOMIC DNA]</scope>
    <source>
        <strain evidence="2 3">BDHS18</strain>
    </source>
</reference>
<name>A0A838ZRF8_9FLAO</name>
<organism evidence="2 3">
    <name type="scientific">Moheibacter lacus</name>
    <dbReference type="NCBI Taxonomy" id="2745851"/>
    <lineage>
        <taxon>Bacteria</taxon>
        <taxon>Pseudomonadati</taxon>
        <taxon>Bacteroidota</taxon>
        <taxon>Flavobacteriia</taxon>
        <taxon>Flavobacteriales</taxon>
        <taxon>Weeksellaceae</taxon>
        <taxon>Moheibacter</taxon>
    </lineage>
</organism>
<evidence type="ECO:0000313" key="2">
    <source>
        <dbReference type="EMBL" id="MBA5628893.1"/>
    </source>
</evidence>
<dbReference type="AlphaFoldDB" id="A0A838ZRF8"/>
<accession>A0A838ZRF8</accession>
<comment type="caution">
    <text evidence="2">The sequence shown here is derived from an EMBL/GenBank/DDBJ whole genome shotgun (WGS) entry which is preliminary data.</text>
</comment>
<feature type="chain" id="PRO_5032507293" evidence="1">
    <location>
        <begin position="20"/>
        <end position="350"/>
    </location>
</feature>
<dbReference type="Proteomes" id="UP000552241">
    <property type="component" value="Unassembled WGS sequence"/>
</dbReference>
<protein>
    <submittedName>
        <fullName evidence="2">PorT family protein</fullName>
    </submittedName>
</protein>
<sequence>MKKLIVSGMLCLIGMSSQAQTIKWDFNENTPIDERVSPVVREKVEKYAIEIREIVIQEKLAMETEVSKVDADLETGVISDSLASNLKADIALRFSERINSGIENLKFDLDEVVKQQVQYSIMNTDVEQLKKEQEEKTKEWHYKPKNEMTGYLAYGMIVLPDDDYTKLNDHLGYSSGIDFGFLYHRQLTKTSPFVFMTGSYLSWRTVRFDDNYFVTRSPEGNLDLTQYAHNLDKSKLRSTYIMIPLGVKYSITGLKTKNEETYRNPDKGIGIAANVYGGFRISTNHIVEGVDVDYRDKKTNYELNNFAYGGQLTLSIFNWNFFVRQDFSPFFNKGNFDNRQMLQFGLNMGF</sequence>
<evidence type="ECO:0000256" key="1">
    <source>
        <dbReference type="SAM" id="SignalP"/>
    </source>
</evidence>